<sequence length="81" mass="8911">MDTQIWYSIVCPLISLKQLSVSDPNSWKSGFKAFFQCILSPSKLNSCPNPEFILSQSSPNSEPILPQSSANPEPILPQSSN</sequence>
<organism evidence="2 3">
    <name type="scientific">Leucocoprinus birnbaumii</name>
    <dbReference type="NCBI Taxonomy" id="56174"/>
    <lineage>
        <taxon>Eukaryota</taxon>
        <taxon>Fungi</taxon>
        <taxon>Dikarya</taxon>
        <taxon>Basidiomycota</taxon>
        <taxon>Agaricomycotina</taxon>
        <taxon>Agaricomycetes</taxon>
        <taxon>Agaricomycetidae</taxon>
        <taxon>Agaricales</taxon>
        <taxon>Agaricineae</taxon>
        <taxon>Agaricaceae</taxon>
        <taxon>Leucocoprinus</taxon>
    </lineage>
</organism>
<dbReference type="EMBL" id="JANIEX010000647">
    <property type="protein sequence ID" value="KAJ3564614.1"/>
    <property type="molecule type" value="Genomic_DNA"/>
</dbReference>
<evidence type="ECO:0000313" key="3">
    <source>
        <dbReference type="Proteomes" id="UP001213000"/>
    </source>
</evidence>
<keyword evidence="3" id="KW-1185">Reference proteome</keyword>
<gene>
    <name evidence="2" type="ORF">NP233_g8185</name>
</gene>
<proteinExistence type="predicted"/>
<accession>A0AAD5VMZ6</accession>
<evidence type="ECO:0000256" key="1">
    <source>
        <dbReference type="SAM" id="MobiDB-lite"/>
    </source>
</evidence>
<reference evidence="2" key="1">
    <citation type="submission" date="2022-07" db="EMBL/GenBank/DDBJ databases">
        <title>Genome Sequence of Leucocoprinus birnbaumii.</title>
        <authorList>
            <person name="Buettner E."/>
        </authorList>
    </citation>
    <scope>NUCLEOTIDE SEQUENCE</scope>
    <source>
        <strain evidence="2">VT141</strain>
    </source>
</reference>
<comment type="caution">
    <text evidence="2">The sequence shown here is derived from an EMBL/GenBank/DDBJ whole genome shotgun (WGS) entry which is preliminary data.</text>
</comment>
<name>A0AAD5VMZ6_9AGAR</name>
<protein>
    <submittedName>
        <fullName evidence="2">Uncharacterized protein</fullName>
    </submittedName>
</protein>
<feature type="region of interest" description="Disordered" evidence="1">
    <location>
        <begin position="55"/>
        <end position="81"/>
    </location>
</feature>
<dbReference type="Proteomes" id="UP001213000">
    <property type="component" value="Unassembled WGS sequence"/>
</dbReference>
<dbReference type="AlphaFoldDB" id="A0AAD5VMZ6"/>
<evidence type="ECO:0000313" key="2">
    <source>
        <dbReference type="EMBL" id="KAJ3564614.1"/>
    </source>
</evidence>